<keyword evidence="2" id="KW-1185">Reference proteome</keyword>
<dbReference type="OrthoDB" id="243061at2759"/>
<evidence type="ECO:0000313" key="1">
    <source>
        <dbReference type="EMBL" id="EKF32859.1"/>
    </source>
</evidence>
<protein>
    <submittedName>
        <fullName evidence="1">Uncharacterized protein</fullName>
    </submittedName>
</protein>
<organism evidence="1 2">
    <name type="scientific">Trypanosoma cruzi marinkellei</name>
    <dbReference type="NCBI Taxonomy" id="85056"/>
    <lineage>
        <taxon>Eukaryota</taxon>
        <taxon>Discoba</taxon>
        <taxon>Euglenozoa</taxon>
        <taxon>Kinetoplastea</taxon>
        <taxon>Metakinetoplastina</taxon>
        <taxon>Trypanosomatida</taxon>
        <taxon>Trypanosomatidae</taxon>
        <taxon>Trypanosoma</taxon>
        <taxon>Schizotrypanum</taxon>
    </lineage>
</organism>
<dbReference type="EMBL" id="AHKC01009547">
    <property type="protein sequence ID" value="EKF32859.1"/>
    <property type="molecule type" value="Genomic_DNA"/>
</dbReference>
<gene>
    <name evidence="1" type="ORF">MOQ_003274</name>
</gene>
<accession>K2N4H6</accession>
<comment type="caution">
    <text evidence="1">The sequence shown here is derived from an EMBL/GenBank/DDBJ whole genome shotgun (WGS) entry which is preliminary data.</text>
</comment>
<reference evidence="1 2" key="1">
    <citation type="journal article" date="2012" name="BMC Genomics">
        <title>Comparative genomic analysis of human infective Trypanosoma cruzi lineages with the bat-restricted subspecies T. cruzi marinkellei.</title>
        <authorList>
            <person name="Franzen O."/>
            <person name="Talavera-Lopez C."/>
            <person name="Ochaya S."/>
            <person name="Butler C.E."/>
            <person name="Messenger L.A."/>
            <person name="Lewis M.D."/>
            <person name="Llewellyn M.S."/>
            <person name="Marinkelle C.J."/>
            <person name="Tyler K.M."/>
            <person name="Miles M.A."/>
            <person name="Andersson B."/>
        </authorList>
    </citation>
    <scope>NUCLEOTIDE SEQUENCE [LARGE SCALE GENOMIC DNA]</scope>
    <source>
        <strain evidence="1 2">B7</strain>
    </source>
</reference>
<evidence type="ECO:0000313" key="2">
    <source>
        <dbReference type="Proteomes" id="UP000007350"/>
    </source>
</evidence>
<dbReference type="Proteomes" id="UP000007350">
    <property type="component" value="Unassembled WGS sequence"/>
</dbReference>
<dbReference type="AlphaFoldDB" id="K2N4H6"/>
<name>K2N4H6_TRYCR</name>
<proteinExistence type="predicted"/>
<sequence length="496" mass="54553">MVIGAKVREKSAAAARYWRNLRFKTLRRQLVTPHVGEICLPSASCEVNGSPLPPVRIKVGTNHEELLRWFQLEYFGFFQSASSNGGPANDHTNADVCVHVGPPKSLGYPYTLVSEVNNFTEAVRRSEEYAAWEETDTAAGPHSTRWITQQLLDGFISRRVVAHVGLTSGNMSQTLATARRLQLELAPSDVSPYYFANDLLTSWGIFGVPDPKSTEFRTDDATRLLQLAHASTVLSMYRALWMNGAALCNEEGDAVLILGPRRSGKTTLALHCLAASSPRLRVVGLENFHLADSSTLGSIKPSPNGFTALLAGIPASVKVGVGALLGTLRPNPALAEAAHTFQLSPSTIQQLIRNNELTIWNMGARHQIHIAEAFGRQRWCPTIIARLKGILLLNWDVQELSMPHARVTPEVMKWESKEKSLGLLKTLAGAKRGSLFKGHYLVRSLYDETTAMEMLENFFFVGNEASPPPLYELRGSVSFDAAAQLVCNHILKQDDS</sequence>